<accession>A0A1D8U150</accession>
<dbReference type="InterPro" id="IPR001701">
    <property type="entry name" value="Glyco_hydro_9"/>
</dbReference>
<comment type="similarity">
    <text evidence="1 6 8">Belongs to the glycosyl hydrolase 9 (cellulase E) family.</text>
</comment>
<keyword evidence="2 6" id="KW-0378">Hydrolase</keyword>
<dbReference type="InterPro" id="IPR013783">
    <property type="entry name" value="Ig-like_fold"/>
</dbReference>
<dbReference type="GO" id="GO:0030245">
    <property type="term" value="P:cellulose catabolic process"/>
    <property type="evidence" value="ECO:0007669"/>
    <property type="project" value="UniProtKB-KW"/>
</dbReference>
<dbReference type="InterPro" id="IPR008928">
    <property type="entry name" value="6-hairpin_glycosidase_sf"/>
</dbReference>
<feature type="active site" evidence="7">
    <location>
        <position position="548"/>
    </location>
</feature>
<feature type="domain" description="Cellulase Ig-like" evidence="10">
    <location>
        <begin position="34"/>
        <end position="114"/>
    </location>
</feature>
<dbReference type="InterPro" id="IPR012341">
    <property type="entry name" value="6hp_glycosidase-like_sf"/>
</dbReference>
<dbReference type="CDD" id="cd02850">
    <property type="entry name" value="E_set_Cellulase_N"/>
    <property type="match status" value="1"/>
</dbReference>
<dbReference type="AlphaFoldDB" id="A0A1D8U150"/>
<feature type="active site" evidence="6">
    <location>
        <position position="509"/>
    </location>
</feature>
<keyword evidence="5 6" id="KW-0624">Polysaccharide degradation</keyword>
<dbReference type="Gene3D" id="2.60.40.10">
    <property type="entry name" value="Immunoglobulins"/>
    <property type="match status" value="1"/>
</dbReference>
<comment type="catalytic activity">
    <reaction evidence="8">
        <text>Endohydrolysis of (1-&gt;4)-beta-D-glucosidic linkages in cellulose, lichenin and cereal beta-D-glucans.</text>
        <dbReference type="EC" id="3.2.1.4"/>
    </reaction>
</comment>
<evidence type="ECO:0000313" key="11">
    <source>
        <dbReference type="EMBL" id="AOX03543.1"/>
    </source>
</evidence>
<dbReference type="RefSeq" id="WP_070395917.1">
    <property type="nucleotide sequence ID" value="NZ_CP017599.1"/>
</dbReference>
<evidence type="ECO:0000256" key="3">
    <source>
        <dbReference type="ARBA" id="ARBA00023277"/>
    </source>
</evidence>
<evidence type="ECO:0000256" key="1">
    <source>
        <dbReference type="ARBA" id="ARBA00007072"/>
    </source>
</evidence>
<dbReference type="SUPFAM" id="SSF48208">
    <property type="entry name" value="Six-hairpin glycosidases"/>
    <property type="match status" value="1"/>
</dbReference>
<reference evidence="12" key="1">
    <citation type="submission" date="2016-10" db="EMBL/GenBank/DDBJ databases">
        <title>Comparative genomics uncovers the prolific and rare metabolic potential of the cyanobacterial genus Moorea.</title>
        <authorList>
            <person name="Leao T."/>
            <person name="Castelao G."/>
            <person name="Korobeynikov A."/>
            <person name="Monroe E.A."/>
            <person name="Podell S."/>
            <person name="Glukhov E."/>
            <person name="Allen E."/>
            <person name="Gerwick W.H."/>
            <person name="Gerwick L."/>
        </authorList>
    </citation>
    <scope>NUCLEOTIDE SEQUENCE [LARGE SCALE GENOMIC DNA]</scope>
    <source>
        <strain evidence="12">PAL-8-15-08-1</strain>
    </source>
</reference>
<dbReference type="PANTHER" id="PTHR22298">
    <property type="entry name" value="ENDO-1,4-BETA-GLUCANASE"/>
    <property type="match status" value="1"/>
</dbReference>
<dbReference type="PROSITE" id="PS00592">
    <property type="entry name" value="GH9_2"/>
    <property type="match status" value="1"/>
</dbReference>
<dbReference type="InterPro" id="IPR014756">
    <property type="entry name" value="Ig_E-set"/>
</dbReference>
<keyword evidence="4 6" id="KW-0326">Glycosidase</keyword>
<evidence type="ECO:0000256" key="2">
    <source>
        <dbReference type="ARBA" id="ARBA00022801"/>
    </source>
</evidence>
<protein>
    <recommendedName>
        <fullName evidence="8">Endoglucanase</fullName>
        <ecNumber evidence="8">3.2.1.4</ecNumber>
    </recommendedName>
</protein>
<evidence type="ECO:0000259" key="9">
    <source>
        <dbReference type="Pfam" id="PF00759"/>
    </source>
</evidence>
<feature type="active site" evidence="7">
    <location>
        <position position="557"/>
    </location>
</feature>
<keyword evidence="8" id="KW-0136">Cellulose degradation</keyword>
<dbReference type="InterPro" id="IPR018221">
    <property type="entry name" value="Glyco_hydro_9_His_AS"/>
</dbReference>
<evidence type="ECO:0000256" key="6">
    <source>
        <dbReference type="PROSITE-ProRule" id="PRU10059"/>
    </source>
</evidence>
<dbReference type="SUPFAM" id="SSF81296">
    <property type="entry name" value="E set domains"/>
    <property type="match status" value="1"/>
</dbReference>
<evidence type="ECO:0000256" key="7">
    <source>
        <dbReference type="PROSITE-ProRule" id="PRU10060"/>
    </source>
</evidence>
<dbReference type="EMBL" id="CP017599">
    <property type="protein sequence ID" value="AOX03543.1"/>
    <property type="molecule type" value="Genomic_DNA"/>
</dbReference>
<name>A0A1D8U150_9CYAN</name>
<dbReference type="Pfam" id="PF02927">
    <property type="entry name" value="CelD_N"/>
    <property type="match status" value="1"/>
</dbReference>
<evidence type="ECO:0000259" key="10">
    <source>
        <dbReference type="Pfam" id="PF02927"/>
    </source>
</evidence>
<evidence type="ECO:0000313" key="12">
    <source>
        <dbReference type="Proteomes" id="UP000177870"/>
    </source>
</evidence>
<keyword evidence="3 6" id="KW-0119">Carbohydrate metabolism</keyword>
<dbReference type="Gene3D" id="1.50.10.10">
    <property type="match status" value="1"/>
</dbReference>
<dbReference type="PROSITE" id="PS00698">
    <property type="entry name" value="GH9_3"/>
    <property type="match status" value="1"/>
</dbReference>
<dbReference type="KEGG" id="mpro:BJP34_32600"/>
<dbReference type="Proteomes" id="UP000177870">
    <property type="component" value="Chromosome"/>
</dbReference>
<dbReference type="EC" id="3.2.1.4" evidence="8"/>
<evidence type="ECO:0000256" key="4">
    <source>
        <dbReference type="ARBA" id="ARBA00023295"/>
    </source>
</evidence>
<gene>
    <name evidence="11" type="ORF">BJP34_32600</name>
</gene>
<sequence>MKIDRRFFIGWISAIAYGIFSKVNAQPYNPAGRGKIVINQIGYYPTGPKLAFLINAPNSENKQVELVDLITHKTVFVTNLGNSVKDKASNDKIRVIDFTKFDKSGSYYLKYGYSQSYPFGIGKEIYKDTFTKLLRSYYLQRCGVAVNDSVSGVKHPPCHLKDGIIAHNDEFHKAGDLKSAQGGWHDAGDFGKYVAPMTVTIGRLLSLYEQYPKLFRDKQLTIPESGNGRPDLLDEVKVGLDWLLKMQREDGAVYRKLSGKNWPGEILPNQDTQARYIFGISTPETGKFAAVMAMAARVYTPFDKQQAQTYLQAAQKAWGFLQKQRSMKVDWQEGDDTGSGKYLFGEWDQQESLKTDQDDRFWAAVELFITTGETSYEKYLAKTIKAFDYSDFGWKDPSSLAMVNYLVQKQRKRSDKLKLEITARLMRRADTLMEKINRSGYRLAIDKFHWASNHKVAEEGITLLYAYRITGNRGYYKAAVEQLDYLLGRNHFNLCFITGVGSNSVRNVHHRISRAKKIVIPGLMVGGPNTDAQDEIAPKGLGMLSYVDDERSWATNEYAIDYNASVIALMGMVIAQT</sequence>
<dbReference type="Pfam" id="PF00759">
    <property type="entry name" value="Glyco_hydro_9"/>
    <property type="match status" value="1"/>
</dbReference>
<organism evidence="11 12">
    <name type="scientific">Moorena producens PAL-8-15-08-1</name>
    <dbReference type="NCBI Taxonomy" id="1458985"/>
    <lineage>
        <taxon>Bacteria</taxon>
        <taxon>Bacillati</taxon>
        <taxon>Cyanobacteriota</taxon>
        <taxon>Cyanophyceae</taxon>
        <taxon>Coleofasciculales</taxon>
        <taxon>Coleofasciculaceae</taxon>
        <taxon>Moorena</taxon>
    </lineage>
</organism>
<dbReference type="OrthoDB" id="9758662at2"/>
<evidence type="ECO:0000256" key="5">
    <source>
        <dbReference type="ARBA" id="ARBA00023326"/>
    </source>
</evidence>
<dbReference type="InterPro" id="IPR004197">
    <property type="entry name" value="Cellulase_Ig-like"/>
</dbReference>
<proteinExistence type="inferred from homology"/>
<dbReference type="GO" id="GO:0008810">
    <property type="term" value="F:cellulase activity"/>
    <property type="evidence" value="ECO:0007669"/>
    <property type="project" value="UniProtKB-EC"/>
</dbReference>
<evidence type="ECO:0000256" key="8">
    <source>
        <dbReference type="RuleBase" id="RU361166"/>
    </source>
</evidence>
<dbReference type="STRING" id="1458985.BJP34_32600"/>
<dbReference type="InterPro" id="IPR033126">
    <property type="entry name" value="Glyco_hydro_9_Asp/Glu_AS"/>
</dbReference>
<feature type="domain" description="Glycoside hydrolase family 9" evidence="9">
    <location>
        <begin position="126"/>
        <end position="569"/>
    </location>
</feature>